<sequence>MDNSDSYYNSLNKEQCIHMLNGLKRQIHYKEYELEEIDYKFKRFKDEFRCFIDLEDGNLDKAFNILIQIKKADLIEGAMKLKLEYSKTESRLKYILNE</sequence>
<dbReference type="RefSeq" id="YP_008242128.1">
    <property type="nucleotide sequence ID" value="NC_021803.1"/>
</dbReference>
<evidence type="ECO:0000313" key="1">
    <source>
        <dbReference type="EMBL" id="AGO49713.1"/>
    </source>
</evidence>
<dbReference type="KEGG" id="vg:16881335"/>
<protein>
    <submittedName>
        <fullName evidence="1">Uncharacterized protein</fullName>
    </submittedName>
</protein>
<name>S0A5W8_9CAUD</name>
<gene>
    <name evidence="1" type="ORF">Phi13:2_gp103</name>
</gene>
<dbReference type="OrthoDB" id="35997at10239"/>
<proteinExistence type="predicted"/>
<accession>S0A5W8</accession>
<dbReference type="GeneID" id="16881335"/>
<dbReference type="EMBL" id="KC821633">
    <property type="protein sequence ID" value="AGO49713.1"/>
    <property type="molecule type" value="Genomic_DNA"/>
</dbReference>
<reference evidence="1 2" key="1">
    <citation type="journal article" date="2013" name="Proc. Natl. Acad. Sci. U.S.A.">
        <title>Twelve previously unknown phage genera are ubiquitous in global oceans.</title>
        <authorList>
            <person name="Holmfeldt K."/>
            <person name="Solonenko N."/>
            <person name="Shah M."/>
            <person name="Corrier K."/>
            <person name="Riemann L."/>
            <person name="Verberkmoes N.C."/>
            <person name="Sullivan M.B."/>
        </authorList>
    </citation>
    <scope>NUCLEOTIDE SEQUENCE [LARGE SCALE GENOMIC DNA]</scope>
    <source>
        <strain evidence="1">Phi13:2</strain>
    </source>
</reference>
<organism evidence="1 2">
    <name type="scientific">Cellulophaga phage phi13:2</name>
    <dbReference type="NCBI Taxonomy" id="1328030"/>
    <lineage>
        <taxon>Viruses</taxon>
        <taxon>Duplodnaviria</taxon>
        <taxon>Heunggongvirae</taxon>
        <taxon>Uroviricota</taxon>
        <taxon>Caudoviricetes</taxon>
        <taxon>Pachyviridae</taxon>
        <taxon>Baltivirus</taxon>
        <taxon>Baltivirus phi13duo</taxon>
    </lineage>
</organism>
<evidence type="ECO:0000313" key="2">
    <source>
        <dbReference type="Proteomes" id="UP000014736"/>
    </source>
</evidence>
<reference evidence="2" key="2">
    <citation type="submission" date="2013-03" db="EMBL/GenBank/DDBJ databases">
        <title>The Cellulophaga phages: a novel, diverse, and globally ubiquitous model system.</title>
        <authorList>
            <person name="Holmfeldt K."/>
            <person name="Solonenko N."/>
            <person name="Shah M."/>
            <person name="Corrier K."/>
            <person name="Riemann L."/>
            <person name="VerBerkmoes N.C."/>
            <person name="Sullivan M.B."/>
        </authorList>
    </citation>
    <scope>NUCLEOTIDE SEQUENCE [LARGE SCALE GENOMIC DNA]</scope>
</reference>
<keyword evidence="2" id="KW-1185">Reference proteome</keyword>
<dbReference type="Proteomes" id="UP000014736">
    <property type="component" value="Segment"/>
</dbReference>